<accession>A0A3D8JTV2</accession>
<dbReference type="AlphaFoldDB" id="A0A3D8JTV2"/>
<dbReference type="PANTHER" id="PTHR13774">
    <property type="entry name" value="PHENAZINE BIOSYNTHESIS PROTEIN"/>
    <property type="match status" value="1"/>
</dbReference>
<name>A0A3D8JTV2_9BURK</name>
<protein>
    <submittedName>
        <fullName evidence="3">PhzF family phenazine biosynthesis protein</fullName>
    </submittedName>
</protein>
<evidence type="ECO:0000313" key="3">
    <source>
        <dbReference type="EMBL" id="RDU96529.1"/>
    </source>
</evidence>
<dbReference type="Pfam" id="PF02567">
    <property type="entry name" value="PhzC-PhzF"/>
    <property type="match status" value="1"/>
</dbReference>
<keyword evidence="4" id="KW-1185">Reference proteome</keyword>
<dbReference type="RefSeq" id="WP_115535977.1">
    <property type="nucleotide sequence ID" value="NZ_QRGA01000014.1"/>
</dbReference>
<reference evidence="3 4" key="1">
    <citation type="submission" date="2018-08" db="EMBL/GenBank/DDBJ databases">
        <title>Paraburkholderia sp. DHOM06 isolated from forest soil.</title>
        <authorList>
            <person name="Gao Z.-H."/>
            <person name="Qiu L.-H."/>
        </authorList>
    </citation>
    <scope>NUCLEOTIDE SEQUENCE [LARGE SCALE GENOMIC DNA]</scope>
    <source>
        <strain evidence="3 4">DHOM06</strain>
    </source>
</reference>
<dbReference type="OrthoDB" id="9788221at2"/>
<evidence type="ECO:0000313" key="4">
    <source>
        <dbReference type="Proteomes" id="UP000256838"/>
    </source>
</evidence>
<dbReference type="NCBIfam" id="TIGR00654">
    <property type="entry name" value="PhzF_family"/>
    <property type="match status" value="1"/>
</dbReference>
<evidence type="ECO:0000256" key="2">
    <source>
        <dbReference type="PIRSR" id="PIRSR016184-1"/>
    </source>
</evidence>
<gene>
    <name evidence="3" type="ORF">DWV00_23355</name>
</gene>
<dbReference type="PIRSF" id="PIRSF016184">
    <property type="entry name" value="PhzC_PhzF"/>
    <property type="match status" value="1"/>
</dbReference>
<feature type="active site" evidence="2">
    <location>
        <position position="49"/>
    </location>
</feature>
<dbReference type="GO" id="GO:0016853">
    <property type="term" value="F:isomerase activity"/>
    <property type="evidence" value="ECO:0007669"/>
    <property type="project" value="TreeGrafter"/>
</dbReference>
<dbReference type="GO" id="GO:0005737">
    <property type="term" value="C:cytoplasm"/>
    <property type="evidence" value="ECO:0007669"/>
    <property type="project" value="TreeGrafter"/>
</dbReference>
<dbReference type="EMBL" id="QRGA01000014">
    <property type="protein sequence ID" value="RDU96529.1"/>
    <property type="molecule type" value="Genomic_DNA"/>
</dbReference>
<comment type="caution">
    <text evidence="3">The sequence shown here is derived from an EMBL/GenBank/DDBJ whole genome shotgun (WGS) entry which is preliminary data.</text>
</comment>
<comment type="similarity">
    <text evidence="1">Belongs to the PhzF family.</text>
</comment>
<dbReference type="PANTHER" id="PTHR13774:SF32">
    <property type="entry name" value="ANTISENSE-ENHANCING SEQUENCE 1"/>
    <property type="match status" value="1"/>
</dbReference>
<proteinExistence type="inferred from homology"/>
<sequence>MNARPVRFKQVDVFSEVPFKGNALAVVFDADGMTDDQMQAIARWTNLSETTFVCRPSAPEADYLVRLFTPAYELPFAGHPTLGTAHALLDGGYRPRQPGRLVQQCGVGLVEVAVHGSGSMAFVAPPARIEPLDADQLQALKAALRSDEIDFDDIPPCCIDNGVPWLAIGVKSPQACVSMVLDAAAVSQIVRKTGMSGLAFYASHAPNGPATLEVRCIVVEGDGPLYEDPATGSANAGLASLFASRERRPASRYTVRQGTAIGREGRVTVEYDDSGKIWIGGTSITIVDGTFQRPSP</sequence>
<dbReference type="Gene3D" id="3.10.310.10">
    <property type="entry name" value="Diaminopimelate Epimerase, Chain A, domain 1"/>
    <property type="match status" value="2"/>
</dbReference>
<dbReference type="Proteomes" id="UP000256838">
    <property type="component" value="Unassembled WGS sequence"/>
</dbReference>
<dbReference type="InterPro" id="IPR003719">
    <property type="entry name" value="Phenazine_PhzF-like"/>
</dbReference>
<dbReference type="SUPFAM" id="SSF54506">
    <property type="entry name" value="Diaminopimelate epimerase-like"/>
    <property type="match status" value="1"/>
</dbReference>
<organism evidence="3 4">
    <name type="scientific">Trinickia dinghuensis</name>
    <dbReference type="NCBI Taxonomy" id="2291023"/>
    <lineage>
        <taxon>Bacteria</taxon>
        <taxon>Pseudomonadati</taxon>
        <taxon>Pseudomonadota</taxon>
        <taxon>Betaproteobacteria</taxon>
        <taxon>Burkholderiales</taxon>
        <taxon>Burkholderiaceae</taxon>
        <taxon>Trinickia</taxon>
    </lineage>
</organism>
<evidence type="ECO:0000256" key="1">
    <source>
        <dbReference type="ARBA" id="ARBA00008270"/>
    </source>
</evidence>